<feature type="binding site" evidence="5">
    <location>
        <position position="175"/>
    </location>
    <ligand>
        <name>S-adenosyl-L-methionine</name>
        <dbReference type="ChEBI" id="CHEBI:59789"/>
    </ligand>
</feature>
<keyword evidence="3 5" id="KW-0949">S-adenosyl-L-methionine</keyword>
<dbReference type="STRING" id="64969.SAMN02745127_00412"/>
<keyword evidence="1 5" id="KW-0489">Methyltransferase</keyword>
<dbReference type="NCBIfam" id="TIGR00536">
    <property type="entry name" value="hemK_fam"/>
    <property type="match status" value="1"/>
</dbReference>
<comment type="catalytic activity">
    <reaction evidence="4 5">
        <text>L-glutaminyl-[peptide chain release factor] + S-adenosyl-L-methionine = N(5)-methyl-L-glutaminyl-[peptide chain release factor] + S-adenosyl-L-homocysteine + H(+)</text>
        <dbReference type="Rhea" id="RHEA:42896"/>
        <dbReference type="Rhea" id="RHEA-COMP:10271"/>
        <dbReference type="Rhea" id="RHEA-COMP:10272"/>
        <dbReference type="ChEBI" id="CHEBI:15378"/>
        <dbReference type="ChEBI" id="CHEBI:30011"/>
        <dbReference type="ChEBI" id="CHEBI:57856"/>
        <dbReference type="ChEBI" id="CHEBI:59789"/>
        <dbReference type="ChEBI" id="CHEBI:61891"/>
        <dbReference type="EC" id="2.1.1.297"/>
    </reaction>
</comment>
<feature type="domain" description="Methyltransferase small" evidence="6">
    <location>
        <begin position="107"/>
        <end position="197"/>
    </location>
</feature>
<sequence>MNLEIQQVLTWATEQLSQSEQPSATPRLDAEILLSELLQQSRTWLYTWPDKQLQPEQWQQYQHWIAKRQQGQPVAYLIGCREFWGLTLKVSPDTLIPRPDTERLVELALQQLASQPQAYVADLGTGTGAIALALASEQPQWQITAADFKPEVVTLAEQNRQQLGFNNVTIIQSDWCQALPDQHFDLIVSNPPYIEADDPHLQQGDVRFEPLSALTSGADGLDDIRKLAIDCQRCLKPSGWLMLEHGYNQAEAVQQILLNAGYQQVHSAQDLAGQDRVTLGCYHID</sequence>
<dbReference type="Proteomes" id="UP000191418">
    <property type="component" value="Unassembled WGS sequence"/>
</dbReference>
<comment type="similarity">
    <text evidence="5">Belongs to the protein N5-glutamine methyltransferase family. PrmC subfamily.</text>
</comment>
<proteinExistence type="inferred from homology"/>
<feature type="domain" description="Release factor glutamine methyltransferase N-terminal" evidence="7">
    <location>
        <begin position="7"/>
        <end position="79"/>
    </location>
</feature>
<name>A0A1T4LCK0_9GAMM</name>
<dbReference type="InterPro" id="IPR040758">
    <property type="entry name" value="PrmC_N"/>
</dbReference>
<dbReference type="InterPro" id="IPR002052">
    <property type="entry name" value="DNA_methylase_N6_adenine_CS"/>
</dbReference>
<dbReference type="FunFam" id="3.40.50.150:FF:000053">
    <property type="entry name" value="Release factor glutamine methyltransferase"/>
    <property type="match status" value="1"/>
</dbReference>
<comment type="function">
    <text evidence="5">Methylates the class 1 translation termination release factors RF1/PrfA and RF2/PrfB on the glutamine residue of the universally conserved GGQ motif.</text>
</comment>
<dbReference type="GO" id="GO:0102559">
    <property type="term" value="F:peptide chain release factor N(5)-glutamine methyltransferase activity"/>
    <property type="evidence" value="ECO:0007669"/>
    <property type="project" value="UniProtKB-EC"/>
</dbReference>
<evidence type="ECO:0000313" key="9">
    <source>
        <dbReference type="Proteomes" id="UP000191418"/>
    </source>
</evidence>
<dbReference type="HAMAP" id="MF_02126">
    <property type="entry name" value="RF_methyltr_PrmC"/>
    <property type="match status" value="1"/>
</dbReference>
<protein>
    <recommendedName>
        <fullName evidence="5">Release factor glutamine methyltransferase</fullName>
        <shortName evidence="5">RF MTase</shortName>
        <ecNumber evidence="5">2.1.1.297</ecNumber>
    </recommendedName>
    <alternativeName>
        <fullName evidence="5">N5-glutamine methyltransferase PrmC</fullName>
    </alternativeName>
    <alternativeName>
        <fullName evidence="5">Protein-(glutamine-N5) MTase PrmC</fullName>
    </alternativeName>
    <alternativeName>
        <fullName evidence="5">Protein-glutamine N-methyltransferase PrmC</fullName>
    </alternativeName>
</protein>
<dbReference type="PANTHER" id="PTHR18895">
    <property type="entry name" value="HEMK METHYLTRANSFERASE"/>
    <property type="match status" value="1"/>
</dbReference>
<dbReference type="SUPFAM" id="SSF53335">
    <property type="entry name" value="S-adenosyl-L-methionine-dependent methyltransferases"/>
    <property type="match status" value="1"/>
</dbReference>
<evidence type="ECO:0000256" key="3">
    <source>
        <dbReference type="ARBA" id="ARBA00022691"/>
    </source>
</evidence>
<dbReference type="InterPro" id="IPR019874">
    <property type="entry name" value="RF_methyltr_PrmC"/>
</dbReference>
<dbReference type="GO" id="GO:0032259">
    <property type="term" value="P:methylation"/>
    <property type="evidence" value="ECO:0007669"/>
    <property type="project" value="UniProtKB-KW"/>
</dbReference>
<feature type="binding site" evidence="5">
    <location>
        <begin position="190"/>
        <end position="193"/>
    </location>
    <ligand>
        <name>substrate</name>
    </ligand>
</feature>
<evidence type="ECO:0000256" key="1">
    <source>
        <dbReference type="ARBA" id="ARBA00022603"/>
    </source>
</evidence>
<dbReference type="InterPro" id="IPR007848">
    <property type="entry name" value="Small_mtfrase_dom"/>
</dbReference>
<dbReference type="AlphaFoldDB" id="A0A1T4LCK0"/>
<dbReference type="InterPro" id="IPR004556">
    <property type="entry name" value="HemK-like"/>
</dbReference>
<dbReference type="PROSITE" id="PS00092">
    <property type="entry name" value="N6_MTASE"/>
    <property type="match status" value="1"/>
</dbReference>
<dbReference type="InterPro" id="IPR050320">
    <property type="entry name" value="N5-glutamine_MTase"/>
</dbReference>
<accession>A0A1T4LCK0</accession>
<dbReference type="EMBL" id="MTSM01000002">
    <property type="protein sequence ID" value="OPX56710.1"/>
    <property type="molecule type" value="Genomic_DNA"/>
</dbReference>
<dbReference type="Gene3D" id="3.40.50.150">
    <property type="entry name" value="Vaccinia Virus protein VP39"/>
    <property type="match status" value="1"/>
</dbReference>
<evidence type="ECO:0000256" key="5">
    <source>
        <dbReference type="HAMAP-Rule" id="MF_02126"/>
    </source>
</evidence>
<comment type="caution">
    <text evidence="8">The sequence shown here is derived from an EMBL/GenBank/DDBJ whole genome shotgun (WGS) entry which is preliminary data.</text>
</comment>
<evidence type="ECO:0000259" key="7">
    <source>
        <dbReference type="Pfam" id="PF17827"/>
    </source>
</evidence>
<dbReference type="Gene3D" id="1.10.8.10">
    <property type="entry name" value="DNA helicase RuvA subunit, C-terminal domain"/>
    <property type="match status" value="1"/>
</dbReference>
<dbReference type="EC" id="2.1.1.297" evidence="5"/>
<evidence type="ECO:0000313" key="8">
    <source>
        <dbReference type="EMBL" id="OPX56710.1"/>
    </source>
</evidence>
<gene>
    <name evidence="5" type="primary">prmC</name>
    <name evidence="8" type="ORF">BTE48_02140</name>
</gene>
<dbReference type="Pfam" id="PF05175">
    <property type="entry name" value="MTS"/>
    <property type="match status" value="1"/>
</dbReference>
<dbReference type="RefSeq" id="WP_078744028.1">
    <property type="nucleotide sequence ID" value="NZ_FUXG01000002.1"/>
</dbReference>
<feature type="binding site" evidence="5">
    <location>
        <position position="147"/>
    </location>
    <ligand>
        <name>S-adenosyl-L-methionine</name>
        <dbReference type="ChEBI" id="CHEBI:59789"/>
    </ligand>
</feature>
<keyword evidence="9" id="KW-1185">Reference proteome</keyword>
<reference evidence="8 9" key="1">
    <citation type="submission" date="2017-01" db="EMBL/GenBank/DDBJ databases">
        <title>Genome Sequencing of a Marine Spirillum, Oceanospirillum multiglobuliferum ATCC 33336, from Japan.</title>
        <authorList>
            <person name="Carney J.G."/>
            <person name="Trachtenberg A.M."/>
            <person name="Rheaume B.A."/>
            <person name="Linnane J.D."/>
            <person name="Pitts N.L."/>
            <person name="Mykles D.L."/>
            <person name="Maclea K.S."/>
        </authorList>
    </citation>
    <scope>NUCLEOTIDE SEQUENCE [LARGE SCALE GENOMIC DNA]</scope>
    <source>
        <strain evidence="8 9">ATCC 33336</strain>
    </source>
</reference>
<feature type="binding site" evidence="5">
    <location>
        <begin position="124"/>
        <end position="128"/>
    </location>
    <ligand>
        <name>S-adenosyl-L-methionine</name>
        <dbReference type="ChEBI" id="CHEBI:59789"/>
    </ligand>
</feature>
<evidence type="ECO:0000259" key="6">
    <source>
        <dbReference type="Pfam" id="PF05175"/>
    </source>
</evidence>
<dbReference type="NCBIfam" id="TIGR03534">
    <property type="entry name" value="RF_mod_PrmC"/>
    <property type="match status" value="1"/>
</dbReference>
<dbReference type="CDD" id="cd02440">
    <property type="entry name" value="AdoMet_MTases"/>
    <property type="match status" value="1"/>
</dbReference>
<dbReference type="OrthoDB" id="9800643at2"/>
<evidence type="ECO:0000256" key="2">
    <source>
        <dbReference type="ARBA" id="ARBA00022679"/>
    </source>
</evidence>
<dbReference type="Pfam" id="PF17827">
    <property type="entry name" value="PrmC_N"/>
    <property type="match status" value="1"/>
</dbReference>
<organism evidence="8 9">
    <name type="scientific">Oceanospirillum multiglobuliferum</name>
    <dbReference type="NCBI Taxonomy" id="64969"/>
    <lineage>
        <taxon>Bacteria</taxon>
        <taxon>Pseudomonadati</taxon>
        <taxon>Pseudomonadota</taxon>
        <taxon>Gammaproteobacteria</taxon>
        <taxon>Oceanospirillales</taxon>
        <taxon>Oceanospirillaceae</taxon>
        <taxon>Oceanospirillum</taxon>
    </lineage>
</organism>
<dbReference type="PANTHER" id="PTHR18895:SF74">
    <property type="entry name" value="MTRF1L RELEASE FACTOR GLUTAMINE METHYLTRANSFERASE"/>
    <property type="match status" value="1"/>
</dbReference>
<keyword evidence="2 5" id="KW-0808">Transferase</keyword>
<dbReference type="InterPro" id="IPR029063">
    <property type="entry name" value="SAM-dependent_MTases_sf"/>
</dbReference>
<evidence type="ECO:0000256" key="4">
    <source>
        <dbReference type="ARBA" id="ARBA00048391"/>
    </source>
</evidence>
<feature type="binding site" evidence="5">
    <location>
        <position position="190"/>
    </location>
    <ligand>
        <name>S-adenosyl-L-methionine</name>
        <dbReference type="ChEBI" id="CHEBI:59789"/>
    </ligand>
</feature>
<dbReference type="GO" id="GO:0003676">
    <property type="term" value="F:nucleic acid binding"/>
    <property type="evidence" value="ECO:0007669"/>
    <property type="project" value="InterPro"/>
</dbReference>